<organism evidence="2 3">
    <name type="scientific">Virgisporangium aliadipatigenens</name>
    <dbReference type="NCBI Taxonomy" id="741659"/>
    <lineage>
        <taxon>Bacteria</taxon>
        <taxon>Bacillati</taxon>
        <taxon>Actinomycetota</taxon>
        <taxon>Actinomycetes</taxon>
        <taxon>Micromonosporales</taxon>
        <taxon>Micromonosporaceae</taxon>
        <taxon>Virgisporangium</taxon>
    </lineage>
</organism>
<evidence type="ECO:0000313" key="2">
    <source>
        <dbReference type="EMBL" id="GIJ48450.1"/>
    </source>
</evidence>
<reference evidence="2" key="1">
    <citation type="submission" date="2021-01" db="EMBL/GenBank/DDBJ databases">
        <title>Whole genome shotgun sequence of Virgisporangium aliadipatigenens NBRC 105644.</title>
        <authorList>
            <person name="Komaki H."/>
            <person name="Tamura T."/>
        </authorList>
    </citation>
    <scope>NUCLEOTIDE SEQUENCE</scope>
    <source>
        <strain evidence="2">NBRC 105644</strain>
    </source>
</reference>
<comment type="caution">
    <text evidence="2">The sequence shown here is derived from an EMBL/GenBank/DDBJ whole genome shotgun (WGS) entry which is preliminary data.</text>
</comment>
<feature type="signal peptide" evidence="1">
    <location>
        <begin position="1"/>
        <end position="19"/>
    </location>
</feature>
<dbReference type="EMBL" id="BOPF01000021">
    <property type="protein sequence ID" value="GIJ48450.1"/>
    <property type="molecule type" value="Genomic_DNA"/>
</dbReference>
<gene>
    <name evidence="2" type="ORF">Val02_53360</name>
</gene>
<keyword evidence="3" id="KW-1185">Reference proteome</keyword>
<dbReference type="Proteomes" id="UP000619260">
    <property type="component" value="Unassembled WGS sequence"/>
</dbReference>
<dbReference type="PROSITE" id="PS51257">
    <property type="entry name" value="PROKAR_LIPOPROTEIN"/>
    <property type="match status" value="1"/>
</dbReference>
<dbReference type="RefSeq" id="WP_203901942.1">
    <property type="nucleotide sequence ID" value="NZ_BOPF01000021.1"/>
</dbReference>
<name>A0A8J3YR43_9ACTN</name>
<dbReference type="AlphaFoldDB" id="A0A8J3YR43"/>
<evidence type="ECO:0000313" key="3">
    <source>
        <dbReference type="Proteomes" id="UP000619260"/>
    </source>
</evidence>
<evidence type="ECO:0008006" key="4">
    <source>
        <dbReference type="Google" id="ProtNLM"/>
    </source>
</evidence>
<keyword evidence="1" id="KW-0732">Signal</keyword>
<evidence type="ECO:0000256" key="1">
    <source>
        <dbReference type="SAM" id="SignalP"/>
    </source>
</evidence>
<protein>
    <recommendedName>
        <fullName evidence="4">DUF3558 domain-containing protein</fullName>
    </recommendedName>
</protein>
<proteinExistence type="predicted"/>
<sequence length="375" mass="39813">MGRRWLSGLLAAVALAATAACEGPKEPVVEPSWEAQLPGTFAEGEYRSVPDPCRTVSMATVRGLVPEQPKPPAGVSPDPTPSNIEGKCRWVFRDGDVSRALEVKLRGYSAAGGKSATEVAGADFTADRWSAGKNPPVAGLGDQAAQKWYIGTDQRTATFTVRVKNLILDVRFESTAWWGGPLRALSMTEVERASLGVMREVLAGVQSGASGTAASPAPSATDLTAAPSACGAVRQETVQKLVFGSRENDRSPADRTFRSACVWQSDKDRLGLEVEVTAPSAVTGKGAPDVAADLIKIWREPPAKIASEPKQVPGIGDDTWQYHVRVSAELTEVFTFTRWRNLMVVTRVQGAGSKAADLEAGSLDAIRDVLAAGQQ</sequence>
<accession>A0A8J3YR43</accession>
<feature type="chain" id="PRO_5035249338" description="DUF3558 domain-containing protein" evidence="1">
    <location>
        <begin position="20"/>
        <end position="375"/>
    </location>
</feature>